<comment type="similarity">
    <text evidence="1">Belongs to the 'phage' integrase family.</text>
</comment>
<dbReference type="Pfam" id="PF00589">
    <property type="entry name" value="Phage_integrase"/>
    <property type="match status" value="1"/>
</dbReference>
<accession>A0A3G4VQ51</accession>
<keyword evidence="6" id="KW-0614">Plasmid</keyword>
<dbReference type="SUPFAM" id="SSF56349">
    <property type="entry name" value="DNA breaking-rejoining enzymes"/>
    <property type="match status" value="1"/>
</dbReference>
<protein>
    <submittedName>
        <fullName evidence="6">Integrase</fullName>
    </submittedName>
</protein>
<evidence type="ECO:0000256" key="4">
    <source>
        <dbReference type="ARBA" id="ARBA00023172"/>
    </source>
</evidence>
<dbReference type="AlphaFoldDB" id="A0A3G4VQ51"/>
<dbReference type="Gene3D" id="1.10.443.10">
    <property type="entry name" value="Intergrase catalytic core"/>
    <property type="match status" value="1"/>
</dbReference>
<dbReference type="PANTHER" id="PTHR30349:SF41">
    <property type="entry name" value="INTEGRASE_RECOMBINASE PROTEIN MJ0367-RELATED"/>
    <property type="match status" value="1"/>
</dbReference>
<evidence type="ECO:0000259" key="5">
    <source>
        <dbReference type="PROSITE" id="PS51898"/>
    </source>
</evidence>
<dbReference type="InterPro" id="IPR050090">
    <property type="entry name" value="Tyrosine_recombinase_XerCD"/>
</dbReference>
<organism evidence="6 7">
    <name type="scientific">Vibrio mediterranei</name>
    <dbReference type="NCBI Taxonomy" id="689"/>
    <lineage>
        <taxon>Bacteria</taxon>
        <taxon>Pseudomonadati</taxon>
        <taxon>Pseudomonadota</taxon>
        <taxon>Gammaproteobacteria</taxon>
        <taxon>Vibrionales</taxon>
        <taxon>Vibrionaceae</taxon>
        <taxon>Vibrio</taxon>
    </lineage>
</organism>
<evidence type="ECO:0000313" key="7">
    <source>
        <dbReference type="Proteomes" id="UP000279760"/>
    </source>
</evidence>
<keyword evidence="2" id="KW-0229">DNA integration</keyword>
<evidence type="ECO:0000256" key="1">
    <source>
        <dbReference type="ARBA" id="ARBA00008857"/>
    </source>
</evidence>
<dbReference type="InterPro" id="IPR002104">
    <property type="entry name" value="Integrase_catalytic"/>
</dbReference>
<evidence type="ECO:0000256" key="3">
    <source>
        <dbReference type="ARBA" id="ARBA00023125"/>
    </source>
</evidence>
<proteinExistence type="inferred from homology"/>
<keyword evidence="3" id="KW-0238">DNA-binding</keyword>
<sequence length="491" mass="56105">MSNQKQSLEKITSVDSARAFTKQELMSINDGKRKCYIVTNPALSYINSLATTSSTGGQANARFVLERFSRFFLGPSYNFIDWVDMFKAPNNLAKAVKSFLIYKQQENARLNRKTNITSKNLEISPILEGLCYISLVHYESGFISERKYRDVQLALSGVKRDKLEGEQLTYGWLRASRSKIRLQFDGKKSRKVEHSVEAFSSYCICSCIHRFDWSELLFAPIVQASINEFLELGIQLYNTNTQETSRIRDYSPATADNLFRMIRGVAKSHWMAGNLSIDSLERIKAIRLSRGSRLNSGRYISKQELHLIFSILQDESNSVKVMRDTAMLSLMYACGLRRQEIVQMTFSSLDTKAGRIKIHGKGNKERYVYYNVDSQLAKAIDRWMIFRKSKHLIKENSPLFCKVNKHKQAINTSITPQTINRVCNDIAVHLNRRISPHDFRHSAATNLLSAGFDISTVSTVMGHADPKTTKRYDRRGLDAVKSAFIDISDEF</sequence>
<name>A0A3G4VQ51_9VIBR</name>
<dbReference type="InterPro" id="IPR011010">
    <property type="entry name" value="DNA_brk_join_enz"/>
</dbReference>
<dbReference type="GO" id="GO:0015074">
    <property type="term" value="P:DNA integration"/>
    <property type="evidence" value="ECO:0007669"/>
    <property type="project" value="UniProtKB-KW"/>
</dbReference>
<feature type="domain" description="Tyr recombinase" evidence="5">
    <location>
        <begin position="295"/>
        <end position="485"/>
    </location>
</feature>
<geneLocation type="plasmid" evidence="6">
    <name>unnamed</name>
</geneLocation>
<gene>
    <name evidence="6" type="ORF">ECB94_27220</name>
</gene>
<dbReference type="PANTHER" id="PTHR30349">
    <property type="entry name" value="PHAGE INTEGRASE-RELATED"/>
    <property type="match status" value="1"/>
</dbReference>
<dbReference type="PROSITE" id="PS51898">
    <property type="entry name" value="TYR_RECOMBINASE"/>
    <property type="match status" value="1"/>
</dbReference>
<reference evidence="6 7" key="1">
    <citation type="submission" date="2018-11" db="EMBL/GenBank/DDBJ databases">
        <title>Complete Genome Sequence of Vbrio mediterranei 117-T6: a Potential Pathogen Bacteria Isolated from the Conchocelis of Pyropia.</title>
        <authorList>
            <person name="Liu Q."/>
        </authorList>
    </citation>
    <scope>NUCLEOTIDE SEQUENCE [LARGE SCALE GENOMIC DNA]</scope>
    <source>
        <strain evidence="6 7">117-T6</strain>
        <plasmid evidence="6 7">unnamed</plasmid>
    </source>
</reference>
<evidence type="ECO:0000313" key="6">
    <source>
        <dbReference type="EMBL" id="AYV25011.1"/>
    </source>
</evidence>
<dbReference type="GO" id="GO:0006310">
    <property type="term" value="P:DNA recombination"/>
    <property type="evidence" value="ECO:0007669"/>
    <property type="project" value="UniProtKB-KW"/>
</dbReference>
<evidence type="ECO:0000256" key="2">
    <source>
        <dbReference type="ARBA" id="ARBA00022908"/>
    </source>
</evidence>
<dbReference type="InterPro" id="IPR013762">
    <property type="entry name" value="Integrase-like_cat_sf"/>
</dbReference>
<dbReference type="GO" id="GO:0003677">
    <property type="term" value="F:DNA binding"/>
    <property type="evidence" value="ECO:0007669"/>
    <property type="project" value="UniProtKB-KW"/>
</dbReference>
<dbReference type="Proteomes" id="UP000279760">
    <property type="component" value="Plasmid unnamed"/>
</dbReference>
<keyword evidence="4" id="KW-0233">DNA recombination</keyword>
<dbReference type="RefSeq" id="WP_124942304.1">
    <property type="nucleotide sequence ID" value="NZ_CP033579.1"/>
</dbReference>
<dbReference type="EMBL" id="CP033579">
    <property type="protein sequence ID" value="AYV25011.1"/>
    <property type="molecule type" value="Genomic_DNA"/>
</dbReference>